<dbReference type="EMBL" id="JAAALK010000282">
    <property type="protein sequence ID" value="KAG8078624.1"/>
    <property type="molecule type" value="Genomic_DNA"/>
</dbReference>
<accession>A0A8J5TEW0</accession>
<proteinExistence type="predicted"/>
<name>A0A8J5TEW0_ZIZPA</name>
<dbReference type="AlphaFoldDB" id="A0A8J5TEW0"/>
<dbReference type="Proteomes" id="UP000729402">
    <property type="component" value="Unassembled WGS sequence"/>
</dbReference>
<organism evidence="1 2">
    <name type="scientific">Zizania palustris</name>
    <name type="common">Northern wild rice</name>
    <dbReference type="NCBI Taxonomy" id="103762"/>
    <lineage>
        <taxon>Eukaryota</taxon>
        <taxon>Viridiplantae</taxon>
        <taxon>Streptophyta</taxon>
        <taxon>Embryophyta</taxon>
        <taxon>Tracheophyta</taxon>
        <taxon>Spermatophyta</taxon>
        <taxon>Magnoliopsida</taxon>
        <taxon>Liliopsida</taxon>
        <taxon>Poales</taxon>
        <taxon>Poaceae</taxon>
        <taxon>BOP clade</taxon>
        <taxon>Oryzoideae</taxon>
        <taxon>Oryzeae</taxon>
        <taxon>Zizaniinae</taxon>
        <taxon>Zizania</taxon>
    </lineage>
</organism>
<sequence length="154" mass="16696">MDASSELQCVGRLEVAASPPARYLRVPTDPSASLPALLPSAFPVSRGVDGESDLRCFGRHDNHVEIIAPRYQMLPLEIDLNTLPMISNLPEKVFLTDAKGTEGLRYGNGLVNQNLSRKCEAMAVFSKYHISKAQVSISVNCIGDTLILNTGLQA</sequence>
<evidence type="ECO:0000313" key="1">
    <source>
        <dbReference type="EMBL" id="KAG8078624.1"/>
    </source>
</evidence>
<protein>
    <submittedName>
        <fullName evidence="1">Uncharacterized protein</fullName>
    </submittedName>
</protein>
<gene>
    <name evidence="1" type="ORF">GUJ93_ZPchr0007g6140</name>
</gene>
<evidence type="ECO:0000313" key="2">
    <source>
        <dbReference type="Proteomes" id="UP000729402"/>
    </source>
</evidence>
<reference evidence="1" key="1">
    <citation type="journal article" date="2021" name="bioRxiv">
        <title>Whole Genome Assembly and Annotation of Northern Wild Rice, Zizania palustris L., Supports a Whole Genome Duplication in the Zizania Genus.</title>
        <authorList>
            <person name="Haas M."/>
            <person name="Kono T."/>
            <person name="Macchietto M."/>
            <person name="Millas R."/>
            <person name="McGilp L."/>
            <person name="Shao M."/>
            <person name="Duquette J."/>
            <person name="Hirsch C.N."/>
            <person name="Kimball J."/>
        </authorList>
    </citation>
    <scope>NUCLEOTIDE SEQUENCE</scope>
    <source>
        <tissue evidence="1">Fresh leaf tissue</tissue>
    </source>
</reference>
<comment type="caution">
    <text evidence="1">The sequence shown here is derived from an EMBL/GenBank/DDBJ whole genome shotgun (WGS) entry which is preliminary data.</text>
</comment>
<keyword evidence="2" id="KW-1185">Reference proteome</keyword>
<reference evidence="1" key="2">
    <citation type="submission" date="2021-02" db="EMBL/GenBank/DDBJ databases">
        <authorList>
            <person name="Kimball J.A."/>
            <person name="Haas M.W."/>
            <person name="Macchietto M."/>
            <person name="Kono T."/>
            <person name="Duquette J."/>
            <person name="Shao M."/>
        </authorList>
    </citation>
    <scope>NUCLEOTIDE SEQUENCE</scope>
    <source>
        <tissue evidence="1">Fresh leaf tissue</tissue>
    </source>
</reference>
<dbReference type="OrthoDB" id="1602280at2759"/>